<dbReference type="Proteomes" id="UP000277858">
    <property type="component" value="Chromosome"/>
</dbReference>
<dbReference type="EC" id="6.6.1.2" evidence="3"/>
<reference evidence="3 4" key="1">
    <citation type="submission" date="2018-12" db="EMBL/GenBank/DDBJ databases">
        <authorList>
            <consortium name="Pathogen Informatics"/>
        </authorList>
    </citation>
    <scope>NUCLEOTIDE SEQUENCE [LARGE SCALE GENOMIC DNA]</scope>
    <source>
        <strain evidence="3 4">NCTC13652</strain>
    </source>
</reference>
<proteinExistence type="predicted"/>
<dbReference type="PANTHER" id="PTHR44119:SF4">
    <property type="entry name" value="AEROBIC COBALTOCHELATASE SUBUNIT COBN"/>
    <property type="match status" value="1"/>
</dbReference>
<keyword evidence="4" id="KW-1185">Reference proteome</keyword>
<accession>A0A3S4URD5</accession>
<evidence type="ECO:0000259" key="2">
    <source>
        <dbReference type="Pfam" id="PF02514"/>
    </source>
</evidence>
<evidence type="ECO:0000313" key="4">
    <source>
        <dbReference type="Proteomes" id="UP000277858"/>
    </source>
</evidence>
<keyword evidence="3" id="KW-0436">Ligase</keyword>
<feature type="compositionally biased region" description="Acidic residues" evidence="1">
    <location>
        <begin position="1206"/>
        <end position="1216"/>
    </location>
</feature>
<organism evidence="3 4">
    <name type="scientific">Acidipropionibacterium jensenii</name>
    <dbReference type="NCBI Taxonomy" id="1749"/>
    <lineage>
        <taxon>Bacteria</taxon>
        <taxon>Bacillati</taxon>
        <taxon>Actinomycetota</taxon>
        <taxon>Actinomycetes</taxon>
        <taxon>Propionibacteriales</taxon>
        <taxon>Propionibacteriaceae</taxon>
        <taxon>Acidipropionibacterium</taxon>
    </lineage>
</organism>
<gene>
    <name evidence="3" type="primary">cobN</name>
    <name evidence="3" type="ORF">NCTC13652_01648</name>
</gene>
<dbReference type="PANTHER" id="PTHR44119">
    <property type="entry name" value="MAGNESIUM-CHELATASE SUBUNIT CHLH, CHLOROPLASTIC"/>
    <property type="match status" value="1"/>
</dbReference>
<dbReference type="InterPro" id="IPR003672">
    <property type="entry name" value="CobN/Mg_chltase"/>
</dbReference>
<dbReference type="STRING" id="1122997.GCA_000425285_00017"/>
<name>A0A3S4URD5_9ACTN</name>
<dbReference type="GO" id="GO:0051116">
    <property type="term" value="F:cobaltochelatase activity"/>
    <property type="evidence" value="ECO:0007669"/>
    <property type="project" value="UniProtKB-EC"/>
</dbReference>
<dbReference type="CDD" id="cd10150">
    <property type="entry name" value="CobN_like"/>
    <property type="match status" value="1"/>
</dbReference>
<feature type="region of interest" description="Disordered" evidence="1">
    <location>
        <begin position="1206"/>
        <end position="1226"/>
    </location>
</feature>
<evidence type="ECO:0000313" key="3">
    <source>
        <dbReference type="EMBL" id="VEI03444.1"/>
    </source>
</evidence>
<dbReference type="EMBL" id="LR134473">
    <property type="protein sequence ID" value="VEI03444.1"/>
    <property type="molecule type" value="Genomic_DNA"/>
</dbReference>
<dbReference type="RefSeq" id="WP_051237990.1">
    <property type="nucleotide sequence ID" value="NZ_LR134473.1"/>
</dbReference>
<feature type="domain" description="CobN/magnesium chelatase" evidence="2">
    <location>
        <begin position="151"/>
        <end position="1191"/>
    </location>
</feature>
<dbReference type="AlphaFoldDB" id="A0A3S4URD5"/>
<protein>
    <submittedName>
        <fullName evidence="3">Aerobic cobaltochelatase subunit CobN</fullName>
        <ecNumber evidence="3">6.6.1.2</ecNumber>
    </submittedName>
</protein>
<sequence>MRIVIVTVCPEVIGRLIDAADRIEATHPGASDLVPFNASLAPARPDLARLAATIPGADMVVVDEMGADPRWAEAMAVPLSGFDGQLLPTGRGFSEKLRLGSVTASAPSVGRGPMGGRALAGSAASPSDRRNLGTLLSCFHAMDADRAMQFLTICLHFYGDHPEIEVTVATTPVDGVLPSDPSTATRYHDIAAFADAHPQFGGRGGPLAVLIYSGRSYPTATEPIAAVLASALSRIARVLPIAVLGDAGRSPEALRTLMADAGLTPDLVINLMGFRLGAGPRGGNADRGTDLLREWGAAYLRPLALTRHTVEEWRRSPAGLGPAETMVSVMLPELDGCIDEIPVAAMGEATRDERHQVAFSSLVPIPDQIDRLVSRAAGLLRLRRLPAGSVRVAIVGYDYPAGEDRLLGGAFLDVAASICAILSDLSRRGYDVATPPAGRLLDDLLARAVNSPRYVTAGDPIRYPRREAERDLGDDDAWARVRAEWPHGGAGQPMTAPDGDFLIPAVEYRNALVAIQPGRGGGPNDAHDRTRPPHPQYLAFYTWLREVWYADVIIHVGTHGTLEFLASKENAVSTRDFPDRMLGGVPHIYLYYCGNPSESLIALRRSHAQLVSYQPVAMRPGGLHDSLADLDEVLQEYRRSLTLAPATSEDLRDRLRALAEAAHLPTDADRLEAELERTREGLIPIGLHVFGSPWDADQIAAMVEAVLLHGADSVPPAEEVLARQQGLDADLDTLPSDTRQALRRRARTVVRSCLGGDSDAPEELQSAARELARRFSTNHEWDGLHAALAGRHVPARLGGDVVRTPDVLPAGGGLFQFDPRRVPTEVAWRRGVQIAAGVRSSYRTGHHGRDPRSVGVVLWGLETSRTQGESFAQILSLIGARPVAHPRPGRPRFEVVPTDQLTHPRVDVIVTICGFFRDLFGPLIGELDDLFAQIAQLDEPDEVNPIAAHTRADRTRLLAAGGDTEQADELSRARIFGPARGSYGTGLTDTIESGEWDDTQSLAEAFTRATSHAYTRNLTGEPAPAQYLAGLSRVDAVSQTRSSNEYAVTDLDHYFEYLGGLTAAVGHARGHQVPVLVTDTTTRRPHTSTATEAVALGLRTRLFNPQWQTAMLAHRHRGGAEIATRVLNLVGLAATTGQVEGWMFDETFDRLIGDPEMLDRLVANNPHAAMDTAARLGEAARRGLWQADDQRLEGLARAMFEIDSDLEAAGDTDDPDPSIPTDIHLT</sequence>
<evidence type="ECO:0000256" key="1">
    <source>
        <dbReference type="SAM" id="MobiDB-lite"/>
    </source>
</evidence>
<dbReference type="Pfam" id="PF02514">
    <property type="entry name" value="CobN-Mg_chel"/>
    <property type="match status" value="1"/>
</dbReference>